<dbReference type="PROSITE" id="PS00379">
    <property type="entry name" value="CDP_ALCOHOL_P_TRANSF"/>
    <property type="match status" value="1"/>
</dbReference>
<evidence type="ECO:0000256" key="1">
    <source>
        <dbReference type="ARBA" id="ARBA00004141"/>
    </source>
</evidence>
<dbReference type="GO" id="GO:0016020">
    <property type="term" value="C:membrane"/>
    <property type="evidence" value="ECO:0007669"/>
    <property type="project" value="UniProtKB-SubCell"/>
</dbReference>
<keyword evidence="14" id="KW-1185">Reference proteome</keyword>
<evidence type="ECO:0000256" key="10">
    <source>
        <dbReference type="ARBA" id="ARBA00023264"/>
    </source>
</evidence>
<dbReference type="PIRSF" id="PIRSF000847">
    <property type="entry name" value="Phos_ph_gly_syn"/>
    <property type="match status" value="1"/>
</dbReference>
<dbReference type="KEGG" id="efr:EFREU_v1c00650"/>
<name>A0A2K8NQH9_9MOLU</name>
<evidence type="ECO:0000256" key="11">
    <source>
        <dbReference type="NCBIfam" id="TIGR00560"/>
    </source>
</evidence>
<dbReference type="EMBL" id="CP024962">
    <property type="protein sequence ID" value="ATZ16092.1"/>
    <property type="molecule type" value="Genomic_DNA"/>
</dbReference>
<dbReference type="PANTHER" id="PTHR14269">
    <property type="entry name" value="CDP-DIACYLGLYCEROL--GLYCEROL-3-PHOSPHATE 3-PHOSPHATIDYLTRANSFERASE-RELATED"/>
    <property type="match status" value="1"/>
</dbReference>
<evidence type="ECO:0000313" key="14">
    <source>
        <dbReference type="Proteomes" id="UP000232222"/>
    </source>
</evidence>
<comment type="subcellular location">
    <subcellularLocation>
        <location evidence="1">Membrane</location>
        <topology evidence="1">Multi-pass membrane protein</topology>
    </subcellularLocation>
</comment>
<sequence>MNWPNKITIFRLITVPLIIALLICSYYLTGDQFFIIKNNYKLPIFTLTAGILFIIASLSDFLDGYIARKYNIVTDFGKFLDPIADKFLVNSVLILFAWNQMIPVWVTLIFILRDIFVDFIRMMLAKNNVTLAAGIWGKLKTVFQMIGLSLLFFVSYKFFADYPQEYGWFNQVTLSPVYLGVFFSLYSGVDYFIKAAPTLFPHHKTKGIK</sequence>
<evidence type="ECO:0000256" key="2">
    <source>
        <dbReference type="ARBA" id="ARBA00010441"/>
    </source>
</evidence>
<keyword evidence="5" id="KW-0812">Transmembrane</keyword>
<evidence type="ECO:0000256" key="12">
    <source>
        <dbReference type="RuleBase" id="RU003750"/>
    </source>
</evidence>
<dbReference type="EC" id="2.7.8.5" evidence="11"/>
<dbReference type="InterPro" id="IPR043130">
    <property type="entry name" value="CDP-OH_PTrfase_TM_dom"/>
</dbReference>
<dbReference type="InterPro" id="IPR000462">
    <property type="entry name" value="CDP-OH_P_trans"/>
</dbReference>
<dbReference type="AlphaFoldDB" id="A0A2K8NQH9"/>
<keyword evidence="6" id="KW-1133">Transmembrane helix</keyword>
<dbReference type="Proteomes" id="UP000232222">
    <property type="component" value="Chromosome"/>
</dbReference>
<keyword evidence="7" id="KW-0443">Lipid metabolism</keyword>
<dbReference type="InterPro" id="IPR004570">
    <property type="entry name" value="Phosphatidylglycerol_P_synth"/>
</dbReference>
<keyword evidence="3" id="KW-0444">Lipid biosynthesis</keyword>
<dbReference type="InterPro" id="IPR048254">
    <property type="entry name" value="CDP_ALCOHOL_P_TRANSF_CS"/>
</dbReference>
<dbReference type="Gene3D" id="1.20.120.1760">
    <property type="match status" value="1"/>
</dbReference>
<keyword evidence="10" id="KW-1208">Phospholipid metabolism</keyword>
<accession>A0A2K8NQH9</accession>
<evidence type="ECO:0000256" key="8">
    <source>
        <dbReference type="ARBA" id="ARBA00023136"/>
    </source>
</evidence>
<dbReference type="GO" id="GO:0008444">
    <property type="term" value="F:CDP-diacylglycerol-glycerol-3-phosphate 3-phosphatidyltransferase activity"/>
    <property type="evidence" value="ECO:0007669"/>
    <property type="project" value="UniProtKB-UniRule"/>
</dbReference>
<evidence type="ECO:0000256" key="7">
    <source>
        <dbReference type="ARBA" id="ARBA00023098"/>
    </source>
</evidence>
<evidence type="ECO:0000256" key="5">
    <source>
        <dbReference type="ARBA" id="ARBA00022692"/>
    </source>
</evidence>
<evidence type="ECO:0000256" key="4">
    <source>
        <dbReference type="ARBA" id="ARBA00022679"/>
    </source>
</evidence>
<dbReference type="GO" id="GO:0046474">
    <property type="term" value="P:glycerophospholipid biosynthetic process"/>
    <property type="evidence" value="ECO:0007669"/>
    <property type="project" value="TreeGrafter"/>
</dbReference>
<dbReference type="Pfam" id="PF01066">
    <property type="entry name" value="CDP-OH_P_transf"/>
    <property type="match status" value="1"/>
</dbReference>
<keyword evidence="4 12" id="KW-0808">Transferase</keyword>
<evidence type="ECO:0000256" key="9">
    <source>
        <dbReference type="ARBA" id="ARBA00023209"/>
    </source>
</evidence>
<evidence type="ECO:0000313" key="13">
    <source>
        <dbReference type="EMBL" id="ATZ16092.1"/>
    </source>
</evidence>
<dbReference type="NCBIfam" id="TIGR00560">
    <property type="entry name" value="pgsA"/>
    <property type="match status" value="1"/>
</dbReference>
<comment type="similarity">
    <text evidence="2 12">Belongs to the CDP-alcohol phosphatidyltransferase class-I family.</text>
</comment>
<dbReference type="PANTHER" id="PTHR14269:SF62">
    <property type="entry name" value="CDP-DIACYLGLYCEROL--GLYCEROL-3-PHOSPHATE 3-PHOSPHATIDYLTRANSFERASE 1, CHLOROPLASTIC"/>
    <property type="match status" value="1"/>
</dbReference>
<keyword evidence="9" id="KW-0594">Phospholipid biosynthesis</keyword>
<reference evidence="13 14" key="1">
    <citation type="submission" date="2017-11" db="EMBL/GenBank/DDBJ databases">
        <title>Genome sequence of Entomoplasma freundtii BARC 318 (ATCC 51999).</title>
        <authorList>
            <person name="Lo W.-S."/>
            <person name="Gasparich G.E."/>
            <person name="Kuo C.-H."/>
        </authorList>
    </citation>
    <scope>NUCLEOTIDE SEQUENCE [LARGE SCALE GENOMIC DNA]</scope>
    <source>
        <strain evidence="13 14">BARC 318</strain>
    </source>
</reference>
<proteinExistence type="inferred from homology"/>
<protein>
    <recommendedName>
        <fullName evidence="11">CDP-diacylglycerol--glycerol-3-phosphate 3-phosphatidyltransferase</fullName>
        <ecNumber evidence="11">2.7.8.5</ecNumber>
    </recommendedName>
</protein>
<evidence type="ECO:0000256" key="6">
    <source>
        <dbReference type="ARBA" id="ARBA00022989"/>
    </source>
</evidence>
<evidence type="ECO:0000256" key="3">
    <source>
        <dbReference type="ARBA" id="ARBA00022516"/>
    </source>
</evidence>
<gene>
    <name evidence="13" type="primary">pgsA</name>
    <name evidence="13" type="ORF">EFREU_v1c00650</name>
</gene>
<keyword evidence="8" id="KW-0472">Membrane</keyword>
<organism evidence="13 14">
    <name type="scientific">Entomoplasma freundtii</name>
    <dbReference type="NCBI Taxonomy" id="74700"/>
    <lineage>
        <taxon>Bacteria</taxon>
        <taxon>Bacillati</taxon>
        <taxon>Mycoplasmatota</taxon>
        <taxon>Mollicutes</taxon>
        <taxon>Entomoplasmatales</taxon>
        <taxon>Entomoplasmataceae</taxon>
        <taxon>Entomoplasma</taxon>
    </lineage>
</organism>
<dbReference type="InterPro" id="IPR050324">
    <property type="entry name" value="CDP-alcohol_PTase-I"/>
</dbReference>